<dbReference type="PROSITE" id="PS00455">
    <property type="entry name" value="AMP_BINDING"/>
    <property type="match status" value="1"/>
</dbReference>
<dbReference type="SUPFAM" id="SSF47336">
    <property type="entry name" value="ACP-like"/>
    <property type="match status" value="1"/>
</dbReference>
<feature type="transmembrane region" description="Helical" evidence="2">
    <location>
        <begin position="684"/>
        <end position="708"/>
    </location>
</feature>
<evidence type="ECO:0000256" key="2">
    <source>
        <dbReference type="SAM" id="Phobius"/>
    </source>
</evidence>
<gene>
    <name evidence="4" type="ORF">VQ02_11595</name>
</gene>
<dbReference type="SUPFAM" id="SSF56801">
    <property type="entry name" value="Acetyl-CoA synthetase-like"/>
    <property type="match status" value="1"/>
</dbReference>
<protein>
    <submittedName>
        <fullName evidence="4">Peptide synthetase</fullName>
    </submittedName>
</protein>
<dbReference type="InterPro" id="IPR011004">
    <property type="entry name" value="Trimer_LpxA-like_sf"/>
</dbReference>
<dbReference type="GO" id="GO:0044550">
    <property type="term" value="P:secondary metabolite biosynthetic process"/>
    <property type="evidence" value="ECO:0007669"/>
    <property type="project" value="TreeGrafter"/>
</dbReference>
<evidence type="ECO:0000313" key="4">
    <source>
        <dbReference type="EMBL" id="KMO38654.1"/>
    </source>
</evidence>
<dbReference type="InterPro" id="IPR009081">
    <property type="entry name" value="PP-bd_ACP"/>
</dbReference>
<dbReference type="InterPro" id="IPR042099">
    <property type="entry name" value="ANL_N_sf"/>
</dbReference>
<dbReference type="FunFam" id="3.40.50.980:FF:000001">
    <property type="entry name" value="Non-ribosomal peptide synthetase"/>
    <property type="match status" value="1"/>
</dbReference>
<organism evidence="4 5">
    <name type="scientific">Methylobacterium variabile</name>
    <dbReference type="NCBI Taxonomy" id="298794"/>
    <lineage>
        <taxon>Bacteria</taxon>
        <taxon>Pseudomonadati</taxon>
        <taxon>Pseudomonadota</taxon>
        <taxon>Alphaproteobacteria</taxon>
        <taxon>Hyphomicrobiales</taxon>
        <taxon>Methylobacteriaceae</taxon>
        <taxon>Methylobacterium</taxon>
    </lineage>
</organism>
<dbReference type="Pfam" id="PF13193">
    <property type="entry name" value="AMP-binding_C"/>
    <property type="match status" value="1"/>
</dbReference>
<dbReference type="InterPro" id="IPR025110">
    <property type="entry name" value="AMP-bd_C"/>
</dbReference>
<keyword evidence="5" id="KW-1185">Reference proteome</keyword>
<name>A0A0J6SY45_9HYPH</name>
<dbReference type="NCBIfam" id="TIGR01733">
    <property type="entry name" value="AA-adenyl-dom"/>
    <property type="match status" value="1"/>
</dbReference>
<feature type="transmembrane region" description="Helical" evidence="2">
    <location>
        <begin position="1138"/>
        <end position="1157"/>
    </location>
</feature>
<feature type="transmembrane region" description="Helical" evidence="2">
    <location>
        <begin position="648"/>
        <end position="672"/>
    </location>
</feature>
<dbReference type="GO" id="GO:0005737">
    <property type="term" value="C:cytoplasm"/>
    <property type="evidence" value="ECO:0007669"/>
    <property type="project" value="TreeGrafter"/>
</dbReference>
<dbReference type="SUPFAM" id="SSF51161">
    <property type="entry name" value="Trimeric LpxA-like enzymes"/>
    <property type="match status" value="3"/>
</dbReference>
<dbReference type="InterPro" id="IPR036736">
    <property type="entry name" value="ACP-like_sf"/>
</dbReference>
<feature type="transmembrane region" description="Helical" evidence="2">
    <location>
        <begin position="880"/>
        <end position="903"/>
    </location>
</feature>
<reference evidence="4 5" key="1">
    <citation type="submission" date="2015-03" db="EMBL/GenBank/DDBJ databases">
        <title>Genome sequencing of Methylobacterium variabile DSM 16961.</title>
        <authorList>
            <person name="Chaudhry V."/>
            <person name="Patil P.B."/>
        </authorList>
    </citation>
    <scope>NUCLEOTIDE SEQUENCE [LARGE SCALE GENOMIC DNA]</scope>
    <source>
        <strain evidence="4 5">DSM 16961</strain>
    </source>
</reference>
<keyword evidence="2" id="KW-0812">Transmembrane</keyword>
<dbReference type="InterPro" id="IPR010071">
    <property type="entry name" value="AA_adenyl_dom"/>
</dbReference>
<dbReference type="Proteomes" id="UP000035955">
    <property type="component" value="Unassembled WGS sequence"/>
</dbReference>
<dbReference type="Gene3D" id="1.10.1200.10">
    <property type="entry name" value="ACP-like"/>
    <property type="match status" value="1"/>
</dbReference>
<dbReference type="Gene3D" id="3.30.300.30">
    <property type="match status" value="1"/>
</dbReference>
<dbReference type="Gene3D" id="3.40.50.12780">
    <property type="entry name" value="N-terminal domain of ligase-like"/>
    <property type="match status" value="1"/>
</dbReference>
<feature type="domain" description="Carrier" evidence="3">
    <location>
        <begin position="541"/>
        <end position="618"/>
    </location>
</feature>
<dbReference type="InterPro" id="IPR000873">
    <property type="entry name" value="AMP-dep_synth/lig_dom"/>
</dbReference>
<evidence type="ECO:0000259" key="3">
    <source>
        <dbReference type="PROSITE" id="PS50075"/>
    </source>
</evidence>
<dbReference type="PATRIC" id="fig|298794.3.peg.7002"/>
<dbReference type="InterPro" id="IPR012728">
    <property type="entry name" value="Pls/PosA_C"/>
</dbReference>
<accession>A0A0J6SY45</accession>
<dbReference type="Pfam" id="PF00501">
    <property type="entry name" value="AMP-binding"/>
    <property type="match status" value="1"/>
</dbReference>
<evidence type="ECO:0000256" key="1">
    <source>
        <dbReference type="SAM" id="MobiDB-lite"/>
    </source>
</evidence>
<dbReference type="PANTHER" id="PTHR45527:SF1">
    <property type="entry name" value="FATTY ACID SYNTHASE"/>
    <property type="match status" value="1"/>
</dbReference>
<sequence length="1351" mass="144375">MPSHGSREPSVPPAGAAVLRGPARPDLIRDEVLAEIFRATAQDRPDRTALIDAASGSDAASRTRLSYAEVDRRSDAIASGLAARGIGPGDVVGLWMARSPDLLVTQIGITKAGAAWLPFDAEAPSDRVEVCLRDASAKALIVSAALRDKAPAEACPALTPDEAAGGASGPAPDLRAAGLTPEHPAYLIYTSGSTGVPKGIVISHRNICHFLRAANALYGITGDDVVFQGASVAFDLSMEEIWVPYLAGATLFVASPAQMGDAEALPDILIEAGITVLDTVPTLLGLMTRDVPRLRLILLGGEALPEPLIARWATPARKLFNTYGPTEATVVATAAEMRPGDPVTIGGPIANYTAYIADEALNLVGPGVQGELLIGGPGVAKGYLARPELTAEKFIANPYGGDGADPVLYRSGDAVSLDHAGRIVFHGRIDDQVKIRGFRVELGEIEARIRAQEGIAQAAVVLRQDDGVDRLVAFVVPERGAAFDRGALRAALAETMPPYMIPAHFEVVEGLPVLAASGKVDRKALRAAPLAVVETSGEQEEAQDETEAALLAAAQRVFGNQPIPFEADFFTDLGGHSLLAARFVSAVREVPALASITLQDVYNGRSLRAMAETLIARTGGAGAAAATHDLSFEPPPLRRRFLCGLAQAVVLPFVIALATAQWLGIFVTYLLITGGDLGFFSEMALLLLVYIGLNAATALIAIAAKWLVLGRTRPGRYPLWGTYYFRWWLTQRLTPLVHVKWLQGSPMIRIYLRLLGAKVGEDALISDIEIGAPDLVSIGRGASLGGRLTLANAEVVGNELVIGRVSIGDDVAIGTSCVVGYDTRIEDHAELADLTTVPSGTVVGRAEAWDGSPGRKVGMVDLSTLHPAPEASPQRRAVFFLFYAVLLAAIPAIGLLPIFPAFYIFDQISDSLAAFTDVDYHVYLPLLTWPTAMLMTAATVGLIAGIRWLVLPRLRAGSYSVHSGTYLRKWAVALAAEVMLETLSSLFATVYMRAWYRLMGAGMGQGAEISTNLAGRYDLAEVGARNFIADEVVYGEEEVRRGVMELSPVRTGARVFVGNDAVVPPGAVIPDDVLIGIKSKPPANDRMAPGETWFGSPPIKLPTRQRVDLGQNKTFEPGIWPRIGRGVFEAFTSSFSPMLFITFAILTIDFVFYPAILAGDWAGVAVSFVVTSVVIAVLQTLVVIAVKWLLMGRYEPGMHPMWSWWAMRTEAVAVMYWGLAGKVLLEHLMGTPFLPWVLRLFGTRTGEGVCLLATDITEFDCVTIGDFASVNRMSALQTHLYEDRVMKVGRVEVGRGVTVGAFATVLYDTKVGDYAQLRPLTIVMKGETIPANSRWEGAPAVPVVHQAMAAE</sequence>
<dbReference type="EMBL" id="LABY01000071">
    <property type="protein sequence ID" value="KMO38654.1"/>
    <property type="molecule type" value="Genomic_DNA"/>
</dbReference>
<feature type="region of interest" description="Disordered" evidence="1">
    <location>
        <begin position="1"/>
        <end position="22"/>
    </location>
</feature>
<comment type="caution">
    <text evidence="4">The sequence shown here is derived from an EMBL/GenBank/DDBJ whole genome shotgun (WGS) entry which is preliminary data.</text>
</comment>
<proteinExistence type="predicted"/>
<keyword evidence="2" id="KW-0472">Membrane</keyword>
<dbReference type="GO" id="GO:0043041">
    <property type="term" value="P:amino acid activation for nonribosomal peptide biosynthetic process"/>
    <property type="evidence" value="ECO:0007669"/>
    <property type="project" value="TreeGrafter"/>
</dbReference>
<dbReference type="PROSITE" id="PS50075">
    <property type="entry name" value="CARRIER"/>
    <property type="match status" value="1"/>
</dbReference>
<dbReference type="Gene3D" id="2.160.10.10">
    <property type="entry name" value="Hexapeptide repeat proteins"/>
    <property type="match status" value="3"/>
</dbReference>
<dbReference type="InterPro" id="IPR045851">
    <property type="entry name" value="AMP-bd_C_sf"/>
</dbReference>
<feature type="transmembrane region" description="Helical" evidence="2">
    <location>
        <begin position="923"/>
        <end position="950"/>
    </location>
</feature>
<evidence type="ECO:0000313" key="5">
    <source>
        <dbReference type="Proteomes" id="UP000035955"/>
    </source>
</evidence>
<feature type="transmembrane region" description="Helical" evidence="2">
    <location>
        <begin position="1164"/>
        <end position="1190"/>
    </location>
</feature>
<dbReference type="PANTHER" id="PTHR45527">
    <property type="entry name" value="NONRIBOSOMAL PEPTIDE SYNTHETASE"/>
    <property type="match status" value="1"/>
</dbReference>
<dbReference type="Pfam" id="PF00550">
    <property type="entry name" value="PP-binding"/>
    <property type="match status" value="1"/>
</dbReference>
<dbReference type="InterPro" id="IPR020845">
    <property type="entry name" value="AMP-binding_CS"/>
</dbReference>
<keyword evidence="2" id="KW-1133">Transmembrane helix</keyword>
<dbReference type="CDD" id="cd05930">
    <property type="entry name" value="A_NRPS"/>
    <property type="match status" value="1"/>
</dbReference>
<dbReference type="GO" id="GO:0031177">
    <property type="term" value="F:phosphopantetheine binding"/>
    <property type="evidence" value="ECO:0007669"/>
    <property type="project" value="TreeGrafter"/>
</dbReference>
<dbReference type="NCBIfam" id="TIGR02353">
    <property type="entry name" value="NRPS_term_dom"/>
    <property type="match status" value="1"/>
</dbReference>
<feature type="transmembrane region" description="Helical" evidence="2">
    <location>
        <begin position="970"/>
        <end position="992"/>
    </location>
</feature>